<dbReference type="GeneID" id="78405563"/>
<proteinExistence type="predicted"/>
<dbReference type="Pfam" id="PF16412">
    <property type="entry name" value="DUF5020"/>
    <property type="match status" value="1"/>
</dbReference>
<dbReference type="InterPro" id="IPR036777">
    <property type="entry name" value="Channel_Tsx-like_sf"/>
</dbReference>
<accession>A0A413SYF2</accession>
<gene>
    <name evidence="1" type="ORF">DW921_10150</name>
</gene>
<name>A0A413SYF2_9BACT</name>
<dbReference type="EMBL" id="QSFT01000021">
    <property type="protein sequence ID" value="RHA74716.1"/>
    <property type="molecule type" value="Genomic_DNA"/>
</dbReference>
<dbReference type="AlphaFoldDB" id="A0A413SYF2"/>
<organism evidence="1 2">
    <name type="scientific">Phocaeicola coprophilus</name>
    <dbReference type="NCBI Taxonomy" id="387090"/>
    <lineage>
        <taxon>Bacteria</taxon>
        <taxon>Pseudomonadati</taxon>
        <taxon>Bacteroidota</taxon>
        <taxon>Bacteroidia</taxon>
        <taxon>Bacteroidales</taxon>
        <taxon>Bacteroidaceae</taxon>
        <taxon>Phocaeicola</taxon>
    </lineage>
</organism>
<protein>
    <submittedName>
        <fullName evidence="1">DUF5020 family protein</fullName>
    </submittedName>
</protein>
<sequence>MKKIALFLFLCCLFAGYGMAQNVQLHYDFGHAIYESLEDRPKFTTTVEMFKADKWGSTYFFVDMDYANKGVASAYWEISRELKFWDNPFSAHVEYNGGLNYINNAYLVGATYTWNNSDFTKGFTFAPMYKYIAKNESPNNFQLTATWYLHFCGGKYTFSGFADFWREKHTDAKGDMHEYIFMSEPQFWVNLNKFKHVNDNFNLSVGTEWEITSNFALMDGWHWNPTLALKWSF</sequence>
<dbReference type="Proteomes" id="UP000283855">
    <property type="component" value="Unassembled WGS sequence"/>
</dbReference>
<dbReference type="SUPFAM" id="SSF111364">
    <property type="entry name" value="Tsx-like channel"/>
    <property type="match status" value="1"/>
</dbReference>
<evidence type="ECO:0000313" key="1">
    <source>
        <dbReference type="EMBL" id="RHA74716.1"/>
    </source>
</evidence>
<evidence type="ECO:0000313" key="2">
    <source>
        <dbReference type="Proteomes" id="UP000283855"/>
    </source>
</evidence>
<dbReference type="RefSeq" id="WP_008144833.1">
    <property type="nucleotide sequence ID" value="NZ_CABJGD010000021.1"/>
</dbReference>
<reference evidence="1 2" key="1">
    <citation type="submission" date="2018-08" db="EMBL/GenBank/DDBJ databases">
        <title>A genome reference for cultivated species of the human gut microbiota.</title>
        <authorList>
            <person name="Zou Y."/>
            <person name="Xue W."/>
            <person name="Luo G."/>
        </authorList>
    </citation>
    <scope>NUCLEOTIDE SEQUENCE [LARGE SCALE GENOMIC DNA]</scope>
    <source>
        <strain evidence="1 2">AM42-38</strain>
    </source>
</reference>
<dbReference type="GO" id="GO:0009279">
    <property type="term" value="C:cell outer membrane"/>
    <property type="evidence" value="ECO:0007669"/>
    <property type="project" value="InterPro"/>
</dbReference>
<comment type="caution">
    <text evidence="1">The sequence shown here is derived from an EMBL/GenBank/DDBJ whole genome shotgun (WGS) entry which is preliminary data.</text>
</comment>